<dbReference type="Gene3D" id="3.30.2010.10">
    <property type="entry name" value="Metalloproteases ('zincins'), catalytic domain"/>
    <property type="match status" value="1"/>
</dbReference>
<keyword evidence="2" id="KW-0479">Metal-binding</keyword>
<comment type="similarity">
    <text evidence="6">Belongs to the peptidase M48 family.</text>
</comment>
<keyword evidence="1 6" id="KW-0645">Protease</keyword>
<accession>A0A1Y3CCL9</accession>
<evidence type="ECO:0000256" key="4">
    <source>
        <dbReference type="ARBA" id="ARBA00022833"/>
    </source>
</evidence>
<keyword evidence="7" id="KW-1133">Transmembrane helix</keyword>
<dbReference type="PANTHER" id="PTHR22726">
    <property type="entry name" value="METALLOENDOPEPTIDASE OMA1"/>
    <property type="match status" value="1"/>
</dbReference>
<comment type="caution">
    <text evidence="9">The sequence shown here is derived from an EMBL/GenBank/DDBJ whole genome shotgun (WGS) entry which is preliminary data.</text>
</comment>
<dbReference type="STRING" id="1977882.B9T28_13945"/>
<feature type="transmembrane region" description="Helical" evidence="7">
    <location>
        <begin position="100"/>
        <end position="120"/>
    </location>
</feature>
<dbReference type="RefSeq" id="WP_086204586.1">
    <property type="nucleotide sequence ID" value="NZ_NEGB01000011.1"/>
</dbReference>
<dbReference type="Proteomes" id="UP000242765">
    <property type="component" value="Unassembled WGS sequence"/>
</dbReference>
<evidence type="ECO:0000313" key="10">
    <source>
        <dbReference type="Proteomes" id="UP000242765"/>
    </source>
</evidence>
<keyword evidence="7" id="KW-0472">Membrane</keyword>
<keyword evidence="3 6" id="KW-0378">Hydrolase</keyword>
<evidence type="ECO:0000256" key="5">
    <source>
        <dbReference type="ARBA" id="ARBA00023049"/>
    </source>
</evidence>
<dbReference type="AlphaFoldDB" id="A0A1Y3CCL9"/>
<feature type="domain" description="Peptidase M48" evidence="8">
    <location>
        <begin position="190"/>
        <end position="349"/>
    </location>
</feature>
<evidence type="ECO:0000259" key="8">
    <source>
        <dbReference type="Pfam" id="PF01435"/>
    </source>
</evidence>
<dbReference type="EMBL" id="NEGB01000011">
    <property type="protein sequence ID" value="OTG62913.1"/>
    <property type="molecule type" value="Genomic_DNA"/>
</dbReference>
<evidence type="ECO:0000256" key="1">
    <source>
        <dbReference type="ARBA" id="ARBA00022670"/>
    </source>
</evidence>
<proteinExistence type="inferred from homology"/>
<keyword evidence="4 6" id="KW-0862">Zinc</keyword>
<reference evidence="9 10" key="1">
    <citation type="submission" date="2017-04" db="EMBL/GenBank/DDBJ databases">
        <title>High diversity of culturable Acinetobacter species in natural soil and water ecosystems.</title>
        <authorList>
            <person name="Nemec A."/>
            <person name="Radolfova-Krizova L."/>
        </authorList>
    </citation>
    <scope>NUCLEOTIDE SEQUENCE [LARGE SCALE GENOMIC DNA]</scope>
    <source>
        <strain evidence="9 10">ANC 4999</strain>
    </source>
</reference>
<dbReference type="Pfam" id="PF01435">
    <property type="entry name" value="Peptidase_M48"/>
    <property type="match status" value="1"/>
</dbReference>
<gene>
    <name evidence="9" type="ORF">B9T28_13945</name>
</gene>
<evidence type="ECO:0000256" key="6">
    <source>
        <dbReference type="RuleBase" id="RU003983"/>
    </source>
</evidence>
<dbReference type="OrthoDB" id="9810445at2"/>
<dbReference type="PANTHER" id="PTHR22726:SF1">
    <property type="entry name" value="METALLOENDOPEPTIDASE OMA1, MITOCHONDRIAL"/>
    <property type="match status" value="1"/>
</dbReference>
<comment type="cofactor">
    <cofactor evidence="6">
        <name>Zn(2+)</name>
        <dbReference type="ChEBI" id="CHEBI:29105"/>
    </cofactor>
    <text evidence="6">Binds 1 zinc ion per subunit.</text>
</comment>
<keyword evidence="10" id="KW-1185">Reference proteome</keyword>
<sequence length="364" mass="41185">MKSVSVIFYDGVLSKPHQAELMALDQYSVLVKYHDHGMKNQKLQTAQMILIGALGKKYPVIELDHDARIEFLNNEIPEWLELGHKNFQQKIWKLEKTPSLIIFSMVFVIALGFAVLKWGIPMAAKIVADELPENTLQKLGNQAQEYVMDWTKPTQLAKGQQAQIQSEYLSKIAQGHPAKIIFRNGERLGANALALPNNTIVVTDELVELAHSDQEILAVLAHEQGHLIQRHSLQQALSSLGFSILYIAMTGDSSDLLSSIPVAVLGANYSRKFEQEADLYALNLMYKQNIEVAHFANFLQRLNEASINTEKDQQQHEKQTDRKNSINLDIWEVLSSHPATAERIQMVRDFELKHSQSNIQQPSK</sequence>
<dbReference type="GO" id="GO:0051603">
    <property type="term" value="P:proteolysis involved in protein catabolic process"/>
    <property type="evidence" value="ECO:0007669"/>
    <property type="project" value="TreeGrafter"/>
</dbReference>
<evidence type="ECO:0000256" key="3">
    <source>
        <dbReference type="ARBA" id="ARBA00022801"/>
    </source>
</evidence>
<dbReference type="InterPro" id="IPR001915">
    <property type="entry name" value="Peptidase_M48"/>
</dbReference>
<evidence type="ECO:0000256" key="2">
    <source>
        <dbReference type="ARBA" id="ARBA00022723"/>
    </source>
</evidence>
<keyword evidence="7" id="KW-0812">Transmembrane</keyword>
<dbReference type="GO" id="GO:0004222">
    <property type="term" value="F:metalloendopeptidase activity"/>
    <property type="evidence" value="ECO:0007669"/>
    <property type="project" value="InterPro"/>
</dbReference>
<keyword evidence="5 6" id="KW-0482">Metalloprotease</keyword>
<dbReference type="GO" id="GO:0046872">
    <property type="term" value="F:metal ion binding"/>
    <property type="evidence" value="ECO:0007669"/>
    <property type="project" value="UniProtKB-KW"/>
</dbReference>
<dbReference type="GO" id="GO:0016020">
    <property type="term" value="C:membrane"/>
    <property type="evidence" value="ECO:0007669"/>
    <property type="project" value="TreeGrafter"/>
</dbReference>
<name>A0A1Y3CCL9_9GAMM</name>
<organism evidence="9 10">
    <name type="scientific">Acinetobacter silvestris</name>
    <dbReference type="NCBI Taxonomy" id="1977882"/>
    <lineage>
        <taxon>Bacteria</taxon>
        <taxon>Pseudomonadati</taxon>
        <taxon>Pseudomonadota</taxon>
        <taxon>Gammaproteobacteria</taxon>
        <taxon>Moraxellales</taxon>
        <taxon>Moraxellaceae</taxon>
        <taxon>Acinetobacter</taxon>
    </lineage>
</organism>
<evidence type="ECO:0000256" key="7">
    <source>
        <dbReference type="SAM" id="Phobius"/>
    </source>
</evidence>
<evidence type="ECO:0000313" key="9">
    <source>
        <dbReference type="EMBL" id="OTG62913.1"/>
    </source>
</evidence>
<protein>
    <submittedName>
        <fullName evidence="9">Peptidase</fullName>
    </submittedName>
</protein>
<dbReference type="CDD" id="cd07332">
    <property type="entry name" value="M48C_Oma1_like"/>
    <property type="match status" value="1"/>
</dbReference>
<dbReference type="InterPro" id="IPR051156">
    <property type="entry name" value="Mito/Outer_Membr_Metalloprot"/>
</dbReference>